<keyword evidence="1" id="KW-0472">Membrane</keyword>
<comment type="caution">
    <text evidence="2">The sequence shown here is derived from an EMBL/GenBank/DDBJ whole genome shotgun (WGS) entry which is preliminary data.</text>
</comment>
<keyword evidence="1" id="KW-0812">Transmembrane</keyword>
<dbReference type="Proteomes" id="UP000655588">
    <property type="component" value="Unassembled WGS sequence"/>
</dbReference>
<evidence type="ECO:0000313" key="2">
    <source>
        <dbReference type="EMBL" id="KAF3424301.1"/>
    </source>
</evidence>
<organism evidence="2 3">
    <name type="scientific">Frieseomelitta varia</name>
    <dbReference type="NCBI Taxonomy" id="561572"/>
    <lineage>
        <taxon>Eukaryota</taxon>
        <taxon>Metazoa</taxon>
        <taxon>Ecdysozoa</taxon>
        <taxon>Arthropoda</taxon>
        <taxon>Hexapoda</taxon>
        <taxon>Insecta</taxon>
        <taxon>Pterygota</taxon>
        <taxon>Neoptera</taxon>
        <taxon>Endopterygota</taxon>
        <taxon>Hymenoptera</taxon>
        <taxon>Apocrita</taxon>
        <taxon>Aculeata</taxon>
        <taxon>Apoidea</taxon>
        <taxon>Anthophila</taxon>
        <taxon>Apidae</taxon>
        <taxon>Frieseomelitta</taxon>
    </lineage>
</organism>
<name>A0A833VMG1_9HYME</name>
<dbReference type="EMBL" id="WNWW01000480">
    <property type="protein sequence ID" value="KAF3424301.1"/>
    <property type="molecule type" value="Genomic_DNA"/>
</dbReference>
<proteinExistence type="predicted"/>
<reference evidence="2" key="1">
    <citation type="submission" date="2019-11" db="EMBL/GenBank/DDBJ databases">
        <title>The nuclear and mitochondrial genomes of Frieseomelitta varia - a highly eusocial stingless bee (Meliponini) with a permanently sterile worker caste.</title>
        <authorList>
            <person name="Freitas F.C.P."/>
            <person name="Lourenco A.P."/>
            <person name="Nunes F.M.F."/>
            <person name="Paschoal A.R."/>
            <person name="Abreu F.C.P."/>
            <person name="Barbin F.O."/>
            <person name="Bataglia L."/>
            <person name="Cardoso-Junior C.A.M."/>
            <person name="Cervoni M.S."/>
            <person name="Silva S.R."/>
            <person name="Dalarmi F."/>
            <person name="Del Lama M.A."/>
            <person name="Depintor T.S."/>
            <person name="Ferreira K.M."/>
            <person name="Goria P.S."/>
            <person name="Jaskot M.C."/>
            <person name="Lago D.C."/>
            <person name="Luna-Lucena D."/>
            <person name="Moda L.M."/>
            <person name="Nascimento L."/>
            <person name="Pedrino M."/>
            <person name="Rabico F.O."/>
            <person name="Sanches F.C."/>
            <person name="Santos D.E."/>
            <person name="Santos C.G."/>
            <person name="Vieira J."/>
            <person name="Lopes T.F."/>
            <person name="Barchuk A.R."/>
            <person name="Hartfelder K."/>
            <person name="Simoes Z.L.P."/>
            <person name="Bitondi M.M.G."/>
            <person name="Pinheiro D.G."/>
        </authorList>
    </citation>
    <scope>NUCLEOTIDE SEQUENCE</scope>
    <source>
        <strain evidence="2">USP_RPSP 00005682</strain>
        <tissue evidence="2">Whole individual</tissue>
    </source>
</reference>
<accession>A0A833VMG1</accession>
<keyword evidence="3" id="KW-1185">Reference proteome</keyword>
<dbReference type="AlphaFoldDB" id="A0A833VMG1"/>
<feature type="transmembrane region" description="Helical" evidence="1">
    <location>
        <begin position="38"/>
        <end position="60"/>
    </location>
</feature>
<evidence type="ECO:0000313" key="3">
    <source>
        <dbReference type="Proteomes" id="UP000655588"/>
    </source>
</evidence>
<evidence type="ECO:0000256" key="1">
    <source>
        <dbReference type="SAM" id="Phobius"/>
    </source>
</evidence>
<sequence>MISSEVLDVYGIEMDVHQHMAVILIPIMLSTWIRNLKYLVPISSLANFLVIAGYVATMFCH</sequence>
<gene>
    <name evidence="2" type="ORF">E2986_06649</name>
</gene>
<protein>
    <submittedName>
        <fullName evidence="2">Uncharacterized protein</fullName>
    </submittedName>
</protein>
<keyword evidence="1" id="KW-1133">Transmembrane helix</keyword>